<dbReference type="EMBL" id="KJ755191">
    <property type="protein sequence ID" value="AJP09119.1"/>
    <property type="molecule type" value="Genomic_DNA"/>
</dbReference>
<proteinExistence type="predicted"/>
<protein>
    <submittedName>
        <fullName evidence="3">Bro18</fullName>
    </submittedName>
</protein>
<dbReference type="PANTHER" id="PTHR36180:SF2">
    <property type="entry name" value="BRO FAMILY PROTEIN"/>
    <property type="match status" value="1"/>
</dbReference>
<evidence type="ECO:0000259" key="2">
    <source>
        <dbReference type="PROSITE" id="PS51750"/>
    </source>
</evidence>
<dbReference type="GeneID" id="41900755"/>
<dbReference type="KEGG" id="vg:41900755"/>
<accession>A0A171PVP8</accession>
<dbReference type="RefSeq" id="YP_009701619.1">
    <property type="nucleotide sequence ID" value="NC_044938.1"/>
</dbReference>
<sequence>MSIVKRTYSINGDKSLEVHIFICSDNTLLFKAKDAAEAAGFKDTDDAIRNHVDDEDKVAWCKVPARRRDLVTLSNWQPKTIFINESGLYSLMLATKKPEARVFKRWVTSEVLPSIRKTGSYNIRDRNGTSLAEYDKKLADAQNELTKAQLAVANLETRVAKYDGRIAELQLEHQKEIAVLKEHEFKLHLALRDMLSNANNATAQFFANALLADDNIAENVELRTKLVNMRDRVSPALPNRPDKRELVSGYEYVNAANRSVMRVSRNQRKEMDNLDNIRKRYALLPPGTPPPSKRYRWLAKARKVFEYECANAVTLWNKVREDNPYLFYGFPYVNTCKTEMVPLTESELRKKYADDVRMCERGLKSCAFAIAEFEALDLLDADDCVRKCLVDPTKSSSLIKEAVERVVRNLERETEVVSEPVRRENASERYTAEQLRNCVQNYGNYCINNVFNINFFAGAAPAAILQ</sequence>
<dbReference type="Pfam" id="PF02498">
    <property type="entry name" value="Bro-N"/>
    <property type="match status" value="1"/>
</dbReference>
<name>A0A171PVP8_9VIRU</name>
<dbReference type="PANTHER" id="PTHR36180">
    <property type="entry name" value="DNA-BINDING PROTEIN-RELATED-RELATED"/>
    <property type="match status" value="1"/>
</dbReference>
<dbReference type="Proteomes" id="UP000232922">
    <property type="component" value="Genome"/>
</dbReference>
<feature type="domain" description="Bro-N" evidence="2">
    <location>
        <begin position="1"/>
        <end position="119"/>
    </location>
</feature>
<dbReference type="InterPro" id="IPR003497">
    <property type="entry name" value="BRO_N_domain"/>
</dbReference>
<evidence type="ECO:0000313" key="4">
    <source>
        <dbReference type="Proteomes" id="UP000232922"/>
    </source>
</evidence>
<organism evidence="3 4">
    <name type="scientific">Heliothis virescens ascovirus 3f</name>
    <dbReference type="NCBI Taxonomy" id="328614"/>
    <lineage>
        <taxon>Viruses</taxon>
        <taxon>Varidnaviria</taxon>
        <taxon>Bamfordvirae</taxon>
        <taxon>Nucleocytoviricota</taxon>
        <taxon>Megaviricetes</taxon>
        <taxon>Pimascovirales</taxon>
        <taxon>Pimascovirales incertae sedis</taxon>
        <taxon>Ascoviridae</taxon>
        <taxon>Ascovirus</taxon>
        <taxon>Ascovirus hvav3a</taxon>
    </lineage>
</organism>
<evidence type="ECO:0000313" key="3">
    <source>
        <dbReference type="EMBL" id="AJP09119.1"/>
    </source>
</evidence>
<feature type="coiled-coil region" evidence="1">
    <location>
        <begin position="131"/>
        <end position="172"/>
    </location>
</feature>
<dbReference type="SMART" id="SM01040">
    <property type="entry name" value="Bro-N"/>
    <property type="match status" value="1"/>
</dbReference>
<evidence type="ECO:0000256" key="1">
    <source>
        <dbReference type="SAM" id="Coils"/>
    </source>
</evidence>
<keyword evidence="1" id="KW-0175">Coiled coil</keyword>
<dbReference type="PROSITE" id="PS51750">
    <property type="entry name" value="BRO_N"/>
    <property type="match status" value="1"/>
</dbReference>
<reference evidence="4" key="1">
    <citation type="submission" date="2014-04" db="EMBL/GenBank/DDBJ databases">
        <authorList>
            <person name="Wei Y."/>
            <person name="Huang G."/>
            <person name="Cheng X."/>
        </authorList>
    </citation>
    <scope>NUCLEOTIDE SEQUENCE [LARGE SCALE GENOMIC DNA]</scope>
</reference>